<keyword evidence="3" id="KW-1185">Reference proteome</keyword>
<dbReference type="SUPFAM" id="SSF53474">
    <property type="entry name" value="alpha/beta-Hydrolases"/>
    <property type="match status" value="1"/>
</dbReference>
<dbReference type="Gene3D" id="3.40.50.1820">
    <property type="entry name" value="alpha/beta hydrolase"/>
    <property type="match status" value="1"/>
</dbReference>
<evidence type="ECO:0000313" key="3">
    <source>
        <dbReference type="Proteomes" id="UP001583193"/>
    </source>
</evidence>
<gene>
    <name evidence="2" type="ORF">Plec18167_007353</name>
</gene>
<dbReference type="Proteomes" id="UP001583193">
    <property type="component" value="Unassembled WGS sequence"/>
</dbReference>
<evidence type="ECO:0000313" key="2">
    <source>
        <dbReference type="EMBL" id="KAL1870589.1"/>
    </source>
</evidence>
<dbReference type="Pfam" id="PF12697">
    <property type="entry name" value="Abhydrolase_6"/>
    <property type="match status" value="1"/>
</dbReference>
<sequence length="300" mass="33191">MASESISLTECFTHRSDTYEYSISWTCLGPDNAPPVVFVHGTPWSSIVWESYAKALSSRYRVYIFDRPGFGQSPDRKSVAPTNSETDLDGSLTGQAEAFAALYRSWHFKPDQLPHIIAHDNAGLVTLRANILYDCQYASLCLIDVVAVGPFGCPFFRLVAENKPVFSSIPDSIFQGIILGYIRDASFKPLPGDITDNLLAPWTANGSQGQEGFIRQLLQADQRYAGDIEGRYAEVGNTIPVKVIWGKEDRWIPADYAVKLGRVIGAREVVLVEEAGHLIMFDQPERLATEIGIWLATAAL</sequence>
<proteinExistence type="predicted"/>
<dbReference type="PRINTS" id="PR00111">
    <property type="entry name" value="ABHYDROLASE"/>
</dbReference>
<feature type="domain" description="AB hydrolase-1" evidence="1">
    <location>
        <begin position="36"/>
        <end position="288"/>
    </location>
</feature>
<accession>A0ABR3X4R0</accession>
<dbReference type="EMBL" id="JAVDPF010000030">
    <property type="protein sequence ID" value="KAL1870589.1"/>
    <property type="molecule type" value="Genomic_DNA"/>
</dbReference>
<organism evidence="2 3">
    <name type="scientific">Paecilomyces lecythidis</name>
    <dbReference type="NCBI Taxonomy" id="3004212"/>
    <lineage>
        <taxon>Eukaryota</taxon>
        <taxon>Fungi</taxon>
        <taxon>Dikarya</taxon>
        <taxon>Ascomycota</taxon>
        <taxon>Pezizomycotina</taxon>
        <taxon>Eurotiomycetes</taxon>
        <taxon>Eurotiomycetidae</taxon>
        <taxon>Eurotiales</taxon>
        <taxon>Thermoascaceae</taxon>
        <taxon>Paecilomyces</taxon>
    </lineage>
</organism>
<comment type="caution">
    <text evidence="2">The sequence shown here is derived from an EMBL/GenBank/DDBJ whole genome shotgun (WGS) entry which is preliminary data.</text>
</comment>
<dbReference type="PANTHER" id="PTHR43689">
    <property type="entry name" value="HYDROLASE"/>
    <property type="match status" value="1"/>
</dbReference>
<protein>
    <recommendedName>
        <fullName evidence="1">AB hydrolase-1 domain-containing protein</fullName>
    </recommendedName>
</protein>
<dbReference type="InterPro" id="IPR000073">
    <property type="entry name" value="AB_hydrolase_1"/>
</dbReference>
<dbReference type="InterPro" id="IPR029058">
    <property type="entry name" value="AB_hydrolase_fold"/>
</dbReference>
<dbReference type="PANTHER" id="PTHR43689:SF8">
    <property type="entry name" value="ALPHA_BETA-HYDROLASES SUPERFAMILY PROTEIN"/>
    <property type="match status" value="1"/>
</dbReference>
<reference evidence="2 3" key="1">
    <citation type="journal article" date="2024" name="IMA Fungus">
        <title>IMA Genome - F19 : A genome assembly and annotation guide to empower mycologists, including annotated draft genome sequences of Ceratocystis pirilliformis, Diaporthe australafricana, Fusarium ophioides, Paecilomyces lecythidis, and Sporothrix stenoceras.</title>
        <authorList>
            <person name="Aylward J."/>
            <person name="Wilson A.M."/>
            <person name="Visagie C.M."/>
            <person name="Spraker J."/>
            <person name="Barnes I."/>
            <person name="Buitendag C."/>
            <person name="Ceriani C."/>
            <person name="Del Mar Angel L."/>
            <person name="du Plessis D."/>
            <person name="Fuchs T."/>
            <person name="Gasser K."/>
            <person name="Kramer D."/>
            <person name="Li W."/>
            <person name="Munsamy K."/>
            <person name="Piso A."/>
            <person name="Price J.L."/>
            <person name="Sonnekus B."/>
            <person name="Thomas C."/>
            <person name="van der Nest A."/>
            <person name="van Dijk A."/>
            <person name="van Heerden A."/>
            <person name="van Vuuren N."/>
            <person name="Yilmaz N."/>
            <person name="Duong T.A."/>
            <person name="van der Merwe N.A."/>
            <person name="Wingfield M.J."/>
            <person name="Wingfield B.D."/>
        </authorList>
    </citation>
    <scope>NUCLEOTIDE SEQUENCE [LARGE SCALE GENOMIC DNA]</scope>
    <source>
        <strain evidence="2 3">CMW 18167</strain>
    </source>
</reference>
<evidence type="ECO:0000259" key="1">
    <source>
        <dbReference type="Pfam" id="PF12697"/>
    </source>
</evidence>
<name>A0ABR3X4R0_9EURO</name>